<organism evidence="2 3">
    <name type="scientific">Aspergillus ibericus CBS 121593</name>
    <dbReference type="NCBI Taxonomy" id="1448316"/>
    <lineage>
        <taxon>Eukaryota</taxon>
        <taxon>Fungi</taxon>
        <taxon>Dikarya</taxon>
        <taxon>Ascomycota</taxon>
        <taxon>Pezizomycotina</taxon>
        <taxon>Eurotiomycetes</taxon>
        <taxon>Eurotiomycetidae</taxon>
        <taxon>Eurotiales</taxon>
        <taxon>Aspergillaceae</taxon>
        <taxon>Aspergillus</taxon>
        <taxon>Aspergillus subgen. Circumdati</taxon>
    </lineage>
</organism>
<dbReference type="GeneID" id="37228137"/>
<name>A0A395GV01_9EURO</name>
<gene>
    <name evidence="2" type="ORF">BO80DRAFT_478111</name>
</gene>
<evidence type="ECO:0000259" key="1">
    <source>
        <dbReference type="Pfam" id="PF13924"/>
    </source>
</evidence>
<dbReference type="EMBL" id="KZ824447">
    <property type="protein sequence ID" value="RAK99391.1"/>
    <property type="molecule type" value="Genomic_DNA"/>
</dbReference>
<keyword evidence="3" id="KW-1185">Reference proteome</keyword>
<dbReference type="AlphaFoldDB" id="A0A395GV01"/>
<feature type="domain" description="Lipocalin-like" evidence="1">
    <location>
        <begin position="13"/>
        <end position="144"/>
    </location>
</feature>
<dbReference type="Pfam" id="PF13924">
    <property type="entry name" value="Lipocalin_5"/>
    <property type="match status" value="1"/>
</dbReference>
<dbReference type="VEuPathDB" id="FungiDB:BO80DRAFT_478111"/>
<reference evidence="2 3" key="1">
    <citation type="submission" date="2018-02" db="EMBL/GenBank/DDBJ databases">
        <title>The genomes of Aspergillus section Nigri reveals drivers in fungal speciation.</title>
        <authorList>
            <consortium name="DOE Joint Genome Institute"/>
            <person name="Vesth T.C."/>
            <person name="Nybo J."/>
            <person name="Theobald S."/>
            <person name="Brandl J."/>
            <person name="Frisvad J.C."/>
            <person name="Nielsen K.F."/>
            <person name="Lyhne E.K."/>
            <person name="Kogle M.E."/>
            <person name="Kuo A."/>
            <person name="Riley R."/>
            <person name="Clum A."/>
            <person name="Nolan M."/>
            <person name="Lipzen A."/>
            <person name="Salamov A."/>
            <person name="Henrissat B."/>
            <person name="Wiebenga A."/>
            <person name="De vries R.P."/>
            <person name="Grigoriev I.V."/>
            <person name="Mortensen U.H."/>
            <person name="Andersen M.R."/>
            <person name="Baker S.E."/>
        </authorList>
    </citation>
    <scope>NUCLEOTIDE SEQUENCE [LARGE SCALE GENOMIC DNA]</scope>
    <source>
        <strain evidence="2 3">CBS 121593</strain>
    </source>
</reference>
<dbReference type="RefSeq" id="XP_025573719.1">
    <property type="nucleotide sequence ID" value="XM_025723272.1"/>
</dbReference>
<evidence type="ECO:0000313" key="2">
    <source>
        <dbReference type="EMBL" id="RAK99391.1"/>
    </source>
</evidence>
<proteinExistence type="predicted"/>
<dbReference type="InterPro" id="IPR024311">
    <property type="entry name" value="Lipocalin-like"/>
</dbReference>
<dbReference type="Proteomes" id="UP000249402">
    <property type="component" value="Unassembled WGS sequence"/>
</dbReference>
<dbReference type="OrthoDB" id="3904217at2759"/>
<sequence>MTPPPTLPHSILGTWTLLEYTSEPFDRKGPTIHPMGPNARGLLTYTSDGYMTMTVMPPTAGNKIKQSVHDGVMYTGRYWIDKPQADGKTGVMCHEVQMACPAELENTVLKRQIMVEGGRLRLKSLRFVDLEGLMVKPELVWERCVLGLVFGSSADVGIWRWCWDT</sequence>
<protein>
    <recommendedName>
        <fullName evidence="1">Lipocalin-like domain-containing protein</fullName>
    </recommendedName>
</protein>
<accession>A0A395GV01</accession>
<evidence type="ECO:0000313" key="3">
    <source>
        <dbReference type="Proteomes" id="UP000249402"/>
    </source>
</evidence>